<dbReference type="AlphaFoldDB" id="A0A0V1LBA8"/>
<feature type="compositionally biased region" description="Basic residues" evidence="1">
    <location>
        <begin position="306"/>
        <end position="323"/>
    </location>
</feature>
<dbReference type="STRING" id="6335.A0A0V1LBA8"/>
<feature type="region of interest" description="Disordered" evidence="1">
    <location>
        <begin position="124"/>
        <end position="392"/>
    </location>
</feature>
<evidence type="ECO:0000313" key="3">
    <source>
        <dbReference type="EMBL" id="KRZ56318.1"/>
    </source>
</evidence>
<dbReference type="Proteomes" id="UP000054721">
    <property type="component" value="Unassembled WGS sequence"/>
</dbReference>
<dbReference type="OrthoDB" id="5920737at2759"/>
<dbReference type="EMBL" id="JYDW01000096">
    <property type="protein sequence ID" value="KRZ56318.1"/>
    <property type="molecule type" value="Genomic_DNA"/>
</dbReference>
<feature type="compositionally biased region" description="Basic and acidic residues" evidence="1">
    <location>
        <begin position="324"/>
        <end position="334"/>
    </location>
</feature>
<name>A0A0V1LBA8_9BILA</name>
<evidence type="ECO:0000313" key="4">
    <source>
        <dbReference type="Proteomes" id="UP000054721"/>
    </source>
</evidence>
<keyword evidence="2" id="KW-0732">Signal</keyword>
<feature type="compositionally biased region" description="Basic residues" evidence="1">
    <location>
        <begin position="222"/>
        <end position="239"/>
    </location>
</feature>
<comment type="caution">
    <text evidence="3">The sequence shown here is derived from an EMBL/GenBank/DDBJ whole genome shotgun (WGS) entry which is preliminary data.</text>
</comment>
<feature type="compositionally biased region" description="Polar residues" evidence="1">
    <location>
        <begin position="251"/>
        <end position="264"/>
    </location>
</feature>
<gene>
    <name evidence="3" type="ORF">T02_6503</name>
</gene>
<keyword evidence="4" id="KW-1185">Reference proteome</keyword>
<sequence length="439" mass="49540">MLLTAILVVIILALIYHFVTEKKQISEWKETRVQPMTAIPEKKTPEEIIKESEELQLKADKKQVGKTKKKTKSKKSKKAIKNIPKGTNISKEKKETDKKVEMAESSPETIPAVAATRNVIPQMVSNVATEKKAAERIGKEESRKEKKKSKKKSKSNKSKKGETEVTVKQQMNKQTHQTEKAVMKAPATTEIIAADSDETGIVQQIKPDEFITEVQRIEKKDSKKSKKRSKKRSKSKKSKKTVENTVDKEAASSQMPKTDITSPKLTFASEDTALEADQPNVVPPISVEEVEKPVIKDERKGEKKDSKKSKKKSKKRTKSKKSKKTVENTVDKEAASSQMPKADITSPKLTFASEHTALEADQPNVVPPISVEEVEKPVIKDERKGEKKDSKKNDDRTVRFTLTNLIQMWRQTLNQDAFRRTHTVKLELYLIILGCCKAV</sequence>
<feature type="compositionally biased region" description="Basic residues" evidence="1">
    <location>
        <begin position="145"/>
        <end position="158"/>
    </location>
</feature>
<organism evidence="3 4">
    <name type="scientific">Trichinella nativa</name>
    <dbReference type="NCBI Taxonomy" id="6335"/>
    <lineage>
        <taxon>Eukaryota</taxon>
        <taxon>Metazoa</taxon>
        <taxon>Ecdysozoa</taxon>
        <taxon>Nematoda</taxon>
        <taxon>Enoplea</taxon>
        <taxon>Dorylaimia</taxon>
        <taxon>Trichinellida</taxon>
        <taxon>Trichinellidae</taxon>
        <taxon>Trichinella</taxon>
    </lineage>
</organism>
<feature type="compositionally biased region" description="Basic and acidic residues" evidence="1">
    <location>
        <begin position="90"/>
        <end position="102"/>
    </location>
</feature>
<feature type="compositionally biased region" description="Basic and acidic residues" evidence="1">
    <location>
        <begin position="373"/>
        <end position="392"/>
    </location>
</feature>
<accession>A0A0V1LBA8</accession>
<reference evidence="3 4" key="1">
    <citation type="submission" date="2015-05" db="EMBL/GenBank/DDBJ databases">
        <title>Evolution of Trichinella species and genotypes.</title>
        <authorList>
            <person name="Korhonen P.K."/>
            <person name="Edoardo P."/>
            <person name="Giuseppe L.R."/>
            <person name="Gasser R.B."/>
        </authorList>
    </citation>
    <scope>NUCLEOTIDE SEQUENCE [LARGE SCALE GENOMIC DNA]</scope>
    <source>
        <strain evidence="3">ISS10</strain>
    </source>
</reference>
<evidence type="ECO:0000256" key="2">
    <source>
        <dbReference type="SAM" id="SignalP"/>
    </source>
</evidence>
<feature type="compositionally biased region" description="Polar residues" evidence="1">
    <location>
        <begin position="166"/>
        <end position="175"/>
    </location>
</feature>
<feature type="compositionally biased region" description="Basic and acidic residues" evidence="1">
    <location>
        <begin position="240"/>
        <end position="250"/>
    </location>
</feature>
<feature type="region of interest" description="Disordered" evidence="1">
    <location>
        <begin position="60"/>
        <end position="109"/>
    </location>
</feature>
<feature type="compositionally biased region" description="Basic and acidic residues" evidence="1">
    <location>
        <begin position="289"/>
        <end position="305"/>
    </location>
</feature>
<feature type="signal peptide" evidence="2">
    <location>
        <begin position="1"/>
        <end position="21"/>
    </location>
</feature>
<evidence type="ECO:0000256" key="1">
    <source>
        <dbReference type="SAM" id="MobiDB-lite"/>
    </source>
</evidence>
<feature type="compositionally biased region" description="Basic residues" evidence="1">
    <location>
        <begin position="64"/>
        <end position="80"/>
    </location>
</feature>
<feature type="compositionally biased region" description="Basic and acidic residues" evidence="1">
    <location>
        <begin position="129"/>
        <end position="144"/>
    </location>
</feature>
<feature type="chain" id="PRO_5006881660" evidence="2">
    <location>
        <begin position="22"/>
        <end position="439"/>
    </location>
</feature>
<proteinExistence type="predicted"/>
<protein>
    <submittedName>
        <fullName evidence="3">Uncharacterized protein</fullName>
    </submittedName>
</protein>